<dbReference type="Pfam" id="PF04463">
    <property type="entry name" value="2-thiour_desulf"/>
    <property type="match status" value="1"/>
</dbReference>
<dbReference type="PANTHER" id="PTHR30087">
    <property type="entry name" value="INNER MEMBRANE PROTEIN"/>
    <property type="match status" value="1"/>
</dbReference>
<gene>
    <name evidence="1" type="ORF">BECKFW1821C_GA0114237_100338</name>
</gene>
<reference evidence="1" key="1">
    <citation type="submission" date="2019-02" db="EMBL/GenBank/DDBJ databases">
        <authorList>
            <person name="Gruber-Vodicka R. H."/>
            <person name="Seah K. B. B."/>
        </authorList>
    </citation>
    <scope>NUCLEOTIDE SEQUENCE</scope>
    <source>
        <strain evidence="1">BECK_BZ131</strain>
    </source>
</reference>
<proteinExistence type="predicted"/>
<dbReference type="AlphaFoldDB" id="A0A450T812"/>
<organism evidence="1">
    <name type="scientific">Candidatus Kentrum sp. FW</name>
    <dbReference type="NCBI Taxonomy" id="2126338"/>
    <lineage>
        <taxon>Bacteria</taxon>
        <taxon>Pseudomonadati</taxon>
        <taxon>Pseudomonadota</taxon>
        <taxon>Gammaproteobacteria</taxon>
        <taxon>Candidatus Kentrum</taxon>
    </lineage>
</organism>
<sequence length="143" mass="15556">MSAIMKLCSACLLGIDCRYDAGNNKNGKVLKLAGEEILIPVCPEQLGGLSTPRIPAEQRDGKVVTKEGRDVTENFRRGARETLKLARLYGVREAILKQRSPSCGVGKIYDGTFSGKVIRGNGVTSALLKEHGIKVSSEEELFY</sequence>
<name>A0A450T812_9GAMM</name>
<evidence type="ECO:0000313" key="1">
    <source>
        <dbReference type="EMBL" id="VFJ62863.1"/>
    </source>
</evidence>
<dbReference type="InterPro" id="IPR007553">
    <property type="entry name" value="2-thiour_desulf"/>
</dbReference>
<dbReference type="EMBL" id="CAADFE010000003">
    <property type="protein sequence ID" value="VFJ62863.1"/>
    <property type="molecule type" value="Genomic_DNA"/>
</dbReference>
<dbReference type="PANTHER" id="PTHR30087:SF1">
    <property type="entry name" value="HYPOTHETICAL CYTOSOLIC PROTEIN"/>
    <property type="match status" value="1"/>
</dbReference>
<protein>
    <submittedName>
        <fullName evidence="1">Uncharacterized conserved protein YbbK, DUF523 family</fullName>
    </submittedName>
</protein>
<accession>A0A450T812</accession>